<evidence type="ECO:0000259" key="2">
    <source>
        <dbReference type="Pfam" id="PF24809"/>
    </source>
</evidence>
<evidence type="ECO:0000313" key="4">
    <source>
        <dbReference type="EMBL" id="KIM73983.1"/>
    </source>
</evidence>
<dbReference type="STRING" id="765440.A0A0C3AJF6"/>
<sequence>MSIHLATATSISMGTPEEQRSNDLWAVALETLSDADRQNIHFDSPDKLKVLSDLQALTERAREECIRKRWKYTRNGKTVVLRDVFDKVLQWVEMFKNIGDVVAQHVPASVALPWAGIGFLLDIVLKDFAKYSFLVDGVELISRLIDRYIIFENLYLQHASAGAASLRDALTSLYAAILKYLSQTKAYFNQNTISRIINSAVVSKDDFKILLEDIGLQQMHVDRCANLVDAEYRNAESALLTKIASDQTDTREELLTLLKTLSGPISRMNSQLNEIQDHLEAMERRKFLQFLSPLPHKKYHEQTRKNVLKGTGQWLLEDPIYNKWRHGNTSSLLWLHGNPGCGKSRLMSIVIDQVLRSCENGHGPPPAFFYCSRDTAEPKRSNPDNVLASIAKQLACIEPGGRLLEPARNLQQKKKEESSDSPDLEETHSLLTELIDCYPVTMILIDALDECDPNRRHVLLESLSTVIQHSPGVVKILVSSRDDQDIAGHFDSFPSIVITSNRNQADLANFVTKETNTLIEKRRLLRSSEAKEELKSMIIEKLIADANGMFLWAALQLEVMCTMKLDDEIRERLGRLPAQLAHLYREIYERFLRTEASRLTTGTILKWLMCAQSTLASAEFLAAISLNPARWGRGIKPQRLFTKQQVLDLCCNLVVYDNELDTFRFAHLSVREFLEEQEEYSQLSSNALAAETCLLELIGSADCPNAKQFLLDKCKIDIRTTSVPTKISFHEYALAFWPKHCISADDRRLFGLLKDMVYFFLFDESGNASPLEIWVQSPYSAKHFYHLRRDLDLYLHPLERSFLIACVCGFCDILDICLSKGILTDGIKQRGLELAANGQQRAFNLILDDSEYNTVEIPEAVIIEIVRFGENVCELLSSFLDRKKKFSITAHVLDEASRSKDHKVMRFLLEHAKVNQITTRVLTTTAQFGTPANMRLLLDRLGDKAEITSYMLYMAMPMHNSDTEKLNGLLDYGATISDDVFYYAVLSSEAEALLKELEDLAGTRIECTEYLLVAAASYGDLQLVIFLLNRGGTVTEKVVEAAASNYLRGLDILEVLLQHWDGRIPDLQPILREAADHPDGYKRLMLLLDKQGELEITSEMLKESGYRPEVLRLLLERGGRTKVTEEVLLATARHWNCNELVPVLLSAGENVMITEEVLVAVMGNLDYGNAVQSIIDRTSLVDLTDKVLEAAAGNRKNAKEMIQMLFDRLGEARITEGVVMAAVGNFGSGMHLLALFEERGFQVEILPEVLKAAASRGSSQMILELVRRAGSLKITEDILLAAATNIHDVEIMPIFLNLVGTDRITDEKLRALFYCGFNKRISERVAIAVASCRSHEWECVDIMTLFLGRAVTVEITEKVLEAAARSFYGAGLLQLLLDRLGHSATITEAVIKASVCNGCDGMFLLALLEKHGPIQMTDDIFKAAVSHGSKEMVQELMSRMENVEVTEELLVAASANRTEVFTVFLRRSGSEVVTDEVLKAVIENNESAASGTLAEIFRQGYRKKIPEQVAISAAARRFKAIHIMKVLLKQGVDIEITEEVVKKAAENKKCREELLKMLLERCAKENIPLSVDYRAEDK</sequence>
<feature type="domain" description="Nephrocystin 3-like N-terminal" evidence="3">
    <location>
        <begin position="310"/>
        <end position="481"/>
    </location>
</feature>
<dbReference type="Proteomes" id="UP000054166">
    <property type="component" value="Unassembled WGS sequence"/>
</dbReference>
<dbReference type="InterPro" id="IPR056884">
    <property type="entry name" value="NPHP3-like_N"/>
</dbReference>
<organism evidence="4 5">
    <name type="scientific">Piloderma croceum (strain F 1598)</name>
    <dbReference type="NCBI Taxonomy" id="765440"/>
    <lineage>
        <taxon>Eukaryota</taxon>
        <taxon>Fungi</taxon>
        <taxon>Dikarya</taxon>
        <taxon>Basidiomycota</taxon>
        <taxon>Agaricomycotina</taxon>
        <taxon>Agaricomycetes</taxon>
        <taxon>Agaricomycetidae</taxon>
        <taxon>Atheliales</taxon>
        <taxon>Atheliaceae</taxon>
        <taxon>Piloderma</taxon>
    </lineage>
</organism>
<dbReference type="InterPro" id="IPR056125">
    <property type="entry name" value="DUF7708"/>
</dbReference>
<accession>A0A0C3AJF6</accession>
<dbReference type="SMART" id="SM00248">
    <property type="entry name" value="ANK"/>
    <property type="match status" value="4"/>
</dbReference>
<evidence type="ECO:0000313" key="5">
    <source>
        <dbReference type="Proteomes" id="UP000054166"/>
    </source>
</evidence>
<name>A0A0C3AJF6_PILCF</name>
<keyword evidence="5" id="KW-1185">Reference proteome</keyword>
<feature type="domain" description="DUF7708" evidence="2">
    <location>
        <begin position="85"/>
        <end position="227"/>
    </location>
</feature>
<dbReference type="InterPro" id="IPR055530">
    <property type="entry name" value="DUF7104"/>
</dbReference>
<reference evidence="4 5" key="1">
    <citation type="submission" date="2014-04" db="EMBL/GenBank/DDBJ databases">
        <authorList>
            <consortium name="DOE Joint Genome Institute"/>
            <person name="Kuo A."/>
            <person name="Tarkka M."/>
            <person name="Buscot F."/>
            <person name="Kohler A."/>
            <person name="Nagy L.G."/>
            <person name="Floudas D."/>
            <person name="Copeland A."/>
            <person name="Barry K.W."/>
            <person name="Cichocki N."/>
            <person name="Veneault-Fourrey C."/>
            <person name="LaButti K."/>
            <person name="Lindquist E.A."/>
            <person name="Lipzen A."/>
            <person name="Lundell T."/>
            <person name="Morin E."/>
            <person name="Murat C."/>
            <person name="Sun H."/>
            <person name="Tunlid A."/>
            <person name="Henrissat B."/>
            <person name="Grigoriev I.V."/>
            <person name="Hibbett D.S."/>
            <person name="Martin F."/>
            <person name="Nordberg H.P."/>
            <person name="Cantor M.N."/>
            <person name="Hua S.X."/>
        </authorList>
    </citation>
    <scope>NUCLEOTIDE SEQUENCE [LARGE SCALE GENOMIC DNA]</scope>
    <source>
        <strain evidence="4 5">F 1598</strain>
    </source>
</reference>
<reference evidence="5" key="2">
    <citation type="submission" date="2015-01" db="EMBL/GenBank/DDBJ databases">
        <title>Evolutionary Origins and Diversification of the Mycorrhizal Mutualists.</title>
        <authorList>
            <consortium name="DOE Joint Genome Institute"/>
            <consortium name="Mycorrhizal Genomics Consortium"/>
            <person name="Kohler A."/>
            <person name="Kuo A."/>
            <person name="Nagy L.G."/>
            <person name="Floudas D."/>
            <person name="Copeland A."/>
            <person name="Barry K.W."/>
            <person name="Cichocki N."/>
            <person name="Veneault-Fourrey C."/>
            <person name="LaButti K."/>
            <person name="Lindquist E.A."/>
            <person name="Lipzen A."/>
            <person name="Lundell T."/>
            <person name="Morin E."/>
            <person name="Murat C."/>
            <person name="Riley R."/>
            <person name="Ohm R."/>
            <person name="Sun H."/>
            <person name="Tunlid A."/>
            <person name="Henrissat B."/>
            <person name="Grigoriev I.V."/>
            <person name="Hibbett D.S."/>
            <person name="Martin F."/>
        </authorList>
    </citation>
    <scope>NUCLEOTIDE SEQUENCE [LARGE SCALE GENOMIC DNA]</scope>
    <source>
        <strain evidence="5">F 1598</strain>
    </source>
</reference>
<keyword evidence="1" id="KW-0677">Repeat</keyword>
<evidence type="ECO:0000256" key="1">
    <source>
        <dbReference type="ARBA" id="ARBA00022737"/>
    </source>
</evidence>
<evidence type="ECO:0000259" key="3">
    <source>
        <dbReference type="Pfam" id="PF24883"/>
    </source>
</evidence>
<dbReference type="InterPro" id="IPR036770">
    <property type="entry name" value="Ankyrin_rpt-contain_sf"/>
</dbReference>
<dbReference type="PANTHER" id="PTHR10039">
    <property type="entry name" value="AMELOGENIN"/>
    <property type="match status" value="1"/>
</dbReference>
<dbReference type="OrthoDB" id="3941259at2759"/>
<dbReference type="Pfam" id="PF24809">
    <property type="entry name" value="DUF7708"/>
    <property type="match status" value="1"/>
</dbReference>
<dbReference type="SUPFAM" id="SSF52540">
    <property type="entry name" value="P-loop containing nucleoside triphosphate hydrolases"/>
    <property type="match status" value="1"/>
</dbReference>
<dbReference type="PANTHER" id="PTHR10039:SF16">
    <property type="entry name" value="GPI INOSITOL-DEACYLASE"/>
    <property type="match status" value="1"/>
</dbReference>
<gene>
    <name evidence="4" type="ORF">PILCRDRAFT_715467</name>
</gene>
<proteinExistence type="predicted"/>
<dbReference type="Gene3D" id="3.40.50.300">
    <property type="entry name" value="P-loop containing nucleotide triphosphate hydrolases"/>
    <property type="match status" value="1"/>
</dbReference>
<evidence type="ECO:0008006" key="6">
    <source>
        <dbReference type="Google" id="ProtNLM"/>
    </source>
</evidence>
<dbReference type="InterPro" id="IPR027417">
    <property type="entry name" value="P-loop_NTPase"/>
</dbReference>
<dbReference type="Pfam" id="PF23397">
    <property type="entry name" value="DUF7104"/>
    <property type="match status" value="9"/>
</dbReference>
<dbReference type="InParanoid" id="A0A0C3AJF6"/>
<protein>
    <recommendedName>
        <fullName evidence="6">NACHT domain-containing protein</fullName>
    </recommendedName>
</protein>
<dbReference type="HOGENOM" id="CLU_000288_34_7_1"/>
<dbReference type="EMBL" id="KN833069">
    <property type="protein sequence ID" value="KIM73983.1"/>
    <property type="molecule type" value="Genomic_DNA"/>
</dbReference>
<dbReference type="InterPro" id="IPR002110">
    <property type="entry name" value="Ankyrin_rpt"/>
</dbReference>
<dbReference type="Pfam" id="PF24883">
    <property type="entry name" value="NPHP3_N"/>
    <property type="match status" value="1"/>
</dbReference>
<dbReference type="Gene3D" id="1.25.40.20">
    <property type="entry name" value="Ankyrin repeat-containing domain"/>
    <property type="match status" value="2"/>
</dbReference>